<dbReference type="InterPro" id="IPR001977">
    <property type="entry name" value="Depp_CoAkinase"/>
</dbReference>
<comment type="caution">
    <text evidence="7">The sequence shown here is derived from an EMBL/GenBank/DDBJ whole genome shotgun (WGS) entry which is preliminary data.</text>
</comment>
<accession>A0ABV8UP62</accession>
<dbReference type="Pfam" id="PF01121">
    <property type="entry name" value="CoaE"/>
    <property type="match status" value="1"/>
</dbReference>
<keyword evidence="5" id="KW-0963">Cytoplasm</keyword>
<dbReference type="CDD" id="cd02022">
    <property type="entry name" value="DPCK"/>
    <property type="match status" value="1"/>
</dbReference>
<proteinExistence type="inferred from homology"/>
<keyword evidence="5 7" id="KW-0418">Kinase</keyword>
<dbReference type="InterPro" id="IPR027417">
    <property type="entry name" value="P-loop_NTPase"/>
</dbReference>
<gene>
    <name evidence="5 7" type="primary">coaE</name>
    <name evidence="7" type="ORF">ACFOW6_12420</name>
</gene>
<evidence type="ECO:0000256" key="4">
    <source>
        <dbReference type="ARBA" id="ARBA00022993"/>
    </source>
</evidence>
<dbReference type="Gene3D" id="3.40.50.300">
    <property type="entry name" value="P-loop containing nucleotide triphosphate hydrolases"/>
    <property type="match status" value="1"/>
</dbReference>
<protein>
    <recommendedName>
        <fullName evidence="5 6">Dephospho-CoA kinase</fullName>
        <ecNumber evidence="5 6">2.7.1.24</ecNumber>
    </recommendedName>
    <alternativeName>
        <fullName evidence="5">Dephosphocoenzyme A kinase</fullName>
    </alternativeName>
</protein>
<comment type="function">
    <text evidence="5">Catalyzes the phosphorylation of the 3'-hydroxyl group of dephosphocoenzyme A to form coenzyme A.</text>
</comment>
<dbReference type="HAMAP" id="MF_00376">
    <property type="entry name" value="Dephospho_CoA_kinase"/>
    <property type="match status" value="1"/>
</dbReference>
<reference evidence="8" key="1">
    <citation type="journal article" date="2019" name="Int. J. Syst. Evol. Microbiol.">
        <title>The Global Catalogue of Microorganisms (GCM) 10K type strain sequencing project: providing services to taxonomists for standard genome sequencing and annotation.</title>
        <authorList>
            <consortium name="The Broad Institute Genomics Platform"/>
            <consortium name="The Broad Institute Genome Sequencing Center for Infectious Disease"/>
            <person name="Wu L."/>
            <person name="Ma J."/>
        </authorList>
    </citation>
    <scope>NUCLEOTIDE SEQUENCE [LARGE SCALE GENOMIC DNA]</scope>
    <source>
        <strain evidence="8">CECT 8472</strain>
    </source>
</reference>
<feature type="binding site" evidence="5">
    <location>
        <begin position="11"/>
        <end position="16"/>
    </location>
    <ligand>
        <name>ATP</name>
        <dbReference type="ChEBI" id="CHEBI:30616"/>
    </ligand>
</feature>
<keyword evidence="2 5" id="KW-0547">Nucleotide-binding</keyword>
<dbReference type="SUPFAM" id="SSF52540">
    <property type="entry name" value="P-loop containing nucleoside triphosphate hydrolases"/>
    <property type="match status" value="1"/>
</dbReference>
<dbReference type="PROSITE" id="PS51219">
    <property type="entry name" value="DPCK"/>
    <property type="match status" value="1"/>
</dbReference>
<dbReference type="RefSeq" id="WP_382422696.1">
    <property type="nucleotide sequence ID" value="NZ_JBHSCW010000007.1"/>
</dbReference>
<organism evidence="7 8">
    <name type="scientific">Fodinicurvata halophila</name>
    <dbReference type="NCBI Taxonomy" id="1419723"/>
    <lineage>
        <taxon>Bacteria</taxon>
        <taxon>Pseudomonadati</taxon>
        <taxon>Pseudomonadota</taxon>
        <taxon>Alphaproteobacteria</taxon>
        <taxon>Rhodospirillales</taxon>
        <taxon>Rhodovibrionaceae</taxon>
        <taxon>Fodinicurvata</taxon>
    </lineage>
</organism>
<evidence type="ECO:0000256" key="6">
    <source>
        <dbReference type="NCBIfam" id="TIGR00152"/>
    </source>
</evidence>
<name>A0ABV8UP62_9PROT</name>
<keyword evidence="3 5" id="KW-0067">ATP-binding</keyword>
<dbReference type="EC" id="2.7.1.24" evidence="5 6"/>
<dbReference type="PANTHER" id="PTHR10695">
    <property type="entry name" value="DEPHOSPHO-COA KINASE-RELATED"/>
    <property type="match status" value="1"/>
</dbReference>
<evidence type="ECO:0000313" key="8">
    <source>
        <dbReference type="Proteomes" id="UP001595799"/>
    </source>
</evidence>
<comment type="similarity">
    <text evidence="1 5">Belongs to the CoaE family.</text>
</comment>
<sequence>MRVLGLTGSIGMGKTTAARMLRRLGVPVHDADGAVHRLFAAGGKAVLPISREFPETIVDGAVDRQRLGARVFQDPAALRRLESVIHPLVRQEALDFLKRQRRRRAALVVLDIPLLFETGGEALCDAVIVVSAPRRLQRQRVMRRAGMSEERFQAILARQVPDEVKRKRADFVVRTGSSKAMTYRQLSHIVRRMRRGGPGKSKAGRTGTVHA</sequence>
<evidence type="ECO:0000256" key="5">
    <source>
        <dbReference type="HAMAP-Rule" id="MF_00376"/>
    </source>
</evidence>
<comment type="subcellular location">
    <subcellularLocation>
        <location evidence="5">Cytoplasm</location>
    </subcellularLocation>
</comment>
<keyword evidence="5 7" id="KW-0808">Transferase</keyword>
<comment type="pathway">
    <text evidence="5">Cofactor biosynthesis; coenzyme A biosynthesis; CoA from (R)-pantothenate: step 5/5.</text>
</comment>
<evidence type="ECO:0000256" key="1">
    <source>
        <dbReference type="ARBA" id="ARBA00009018"/>
    </source>
</evidence>
<dbReference type="NCBIfam" id="TIGR00152">
    <property type="entry name" value="dephospho-CoA kinase"/>
    <property type="match status" value="1"/>
</dbReference>
<evidence type="ECO:0000256" key="2">
    <source>
        <dbReference type="ARBA" id="ARBA00022741"/>
    </source>
</evidence>
<comment type="catalytic activity">
    <reaction evidence="5">
        <text>3'-dephospho-CoA + ATP = ADP + CoA + H(+)</text>
        <dbReference type="Rhea" id="RHEA:18245"/>
        <dbReference type="ChEBI" id="CHEBI:15378"/>
        <dbReference type="ChEBI" id="CHEBI:30616"/>
        <dbReference type="ChEBI" id="CHEBI:57287"/>
        <dbReference type="ChEBI" id="CHEBI:57328"/>
        <dbReference type="ChEBI" id="CHEBI:456216"/>
        <dbReference type="EC" id="2.7.1.24"/>
    </reaction>
</comment>
<evidence type="ECO:0000256" key="3">
    <source>
        <dbReference type="ARBA" id="ARBA00022840"/>
    </source>
</evidence>
<keyword evidence="4 5" id="KW-0173">Coenzyme A biosynthesis</keyword>
<dbReference type="PANTHER" id="PTHR10695:SF46">
    <property type="entry name" value="BIFUNCTIONAL COENZYME A SYNTHASE-RELATED"/>
    <property type="match status" value="1"/>
</dbReference>
<dbReference type="Proteomes" id="UP001595799">
    <property type="component" value="Unassembled WGS sequence"/>
</dbReference>
<evidence type="ECO:0000313" key="7">
    <source>
        <dbReference type="EMBL" id="MFC4352345.1"/>
    </source>
</evidence>
<dbReference type="GO" id="GO:0004140">
    <property type="term" value="F:dephospho-CoA kinase activity"/>
    <property type="evidence" value="ECO:0007669"/>
    <property type="project" value="UniProtKB-EC"/>
</dbReference>
<keyword evidence="8" id="KW-1185">Reference proteome</keyword>
<dbReference type="EMBL" id="JBHSCW010000007">
    <property type="protein sequence ID" value="MFC4352345.1"/>
    <property type="molecule type" value="Genomic_DNA"/>
</dbReference>